<protein>
    <recommendedName>
        <fullName evidence="6">PX domain-containing protein</fullName>
    </recommendedName>
</protein>
<dbReference type="PANTHER" id="PTHR12326">
    <property type="entry name" value="PLECKSTRIN HOMOLOGY DOMAIN CONTAINING PROTEIN"/>
    <property type="match status" value="1"/>
</dbReference>
<sequence>MTNGEVPGGGCVPLGTTGSHDPLNLSPAKSEAGDLSPGSLSEYSSCGESEFERYCSANSVMGTPSMCSSLGPANDYLESEFGSLRSLENFSLGGGIDRDVEGRKLSDSGVDCLKRGAVDVGDDGRGVGFHGGGRVLGETSGLTGKLEGWQDGVHEGNGEAGSDDALGKMVSEGGNDGFLSGLESEMHLKSYKENVGLEGEGDGDSDDEDDSMYGCGSDDENRKNLYVQGKVQYSKDVTVDSENPLLINSSVAFGSDDWDDFEPEIAGGNLASLTLDEFQERHGQELGAQRMFLSSMPMTGVAVAGPTEVGGLVTEALTCSKRIAGFGSDEDIGGCSLAPICLQKSEPEQLEGVRDISVASCQLKVTDGLSKDHRSSSSVASDLSSICGLDQEDVRDHSLPYKNGVTNVTAELFKDSSISDLHELELDPLDGKVFAGLQSESLSSDKQMESQYMSRGNIGFMSDHKVSQNLETKSVEVKVDPPLTHHSKYSGTPYFEDHEWTSTHSAVQDNSGETSKVTSDLTVTSDYHRMKIETGNLELNEFYDEIVNEMEEILLDSHESTRPKFLQGNYSFHSQLSLPQRDGGRTASTSGSVDTYSLTKQLQRIHGADVIGAKQKRGDVSFSERLVGVKEYTVYIIRVWSGTDQWEVERRYRDFLTLHRQLKSLSAYQGWSLPLPWSSVGKEPTKLFGSASPDVVSERSALIQECLHSILQPGLFSSPPSALFWFLCPHDSLPSSPVSETQATGCTIWNGGETSGSLASFGKTISLVVEIRPQKSMKQLLEAQYDTCAGCHKHFDVGKTLIRDFAQTLGWRKPRVCEYTGRLFCSSCHTNDTAVLPARVLHYWEFTEYPVSQMAKSFLDSIHDQPMLCVSAVNPFLSSKVPVLRHVMSVRKRIGSMLPFLRCPFRRTINKGLGSRRYLLESNDFFALRDLIDLSKGAFAALPVMVETMSSKIREHITEQCLVCCDVGIPCGGRQACDDTSSLIFPFQESEIERCSSCNLVFHRSCFRKLPTCSCGARLGGTDAVILASRSIQPQVHNRSLGRSTSGSTARLLSGLFSRGKAHKASDRKDSDPVIPMGSLPTSALLDNL</sequence>
<dbReference type="PROSITE" id="PS50195">
    <property type="entry name" value="PX"/>
    <property type="match status" value="1"/>
</dbReference>
<accession>A0AAV2D4X2</accession>
<dbReference type="CDD" id="cd06093">
    <property type="entry name" value="PX_domain"/>
    <property type="match status" value="1"/>
</dbReference>
<dbReference type="SUPFAM" id="SSF64268">
    <property type="entry name" value="PX domain"/>
    <property type="match status" value="1"/>
</dbReference>
<feature type="compositionally biased region" description="Acidic residues" evidence="5">
    <location>
        <begin position="199"/>
        <end position="211"/>
    </location>
</feature>
<dbReference type="Pfam" id="PF13901">
    <property type="entry name" value="RH_dom"/>
    <property type="match status" value="1"/>
</dbReference>
<dbReference type="GO" id="GO:0008270">
    <property type="term" value="F:zinc ion binding"/>
    <property type="evidence" value="ECO:0007669"/>
    <property type="project" value="UniProtKB-KW"/>
</dbReference>
<feature type="region of interest" description="Disordered" evidence="5">
    <location>
        <begin position="1"/>
        <end position="42"/>
    </location>
</feature>
<feature type="compositionally biased region" description="Gly residues" evidence="5">
    <location>
        <begin position="1"/>
        <end position="12"/>
    </location>
</feature>
<evidence type="ECO:0000313" key="8">
    <source>
        <dbReference type="Proteomes" id="UP001497516"/>
    </source>
</evidence>
<evidence type="ECO:0000256" key="4">
    <source>
        <dbReference type="ARBA" id="ARBA00022833"/>
    </source>
</evidence>
<dbReference type="Gene3D" id="3.30.1520.10">
    <property type="entry name" value="Phox-like domain"/>
    <property type="match status" value="1"/>
</dbReference>
<evidence type="ECO:0000256" key="1">
    <source>
        <dbReference type="ARBA" id="ARBA00022723"/>
    </source>
</evidence>
<dbReference type="PANTHER" id="PTHR12326:SF3">
    <property type="entry name" value="DIFFERENTIALLY EXPRESSED IN FDCP 8 HOMOLOG"/>
    <property type="match status" value="1"/>
</dbReference>
<dbReference type="AlphaFoldDB" id="A0AAV2D4X2"/>
<keyword evidence="1" id="KW-0479">Metal-binding</keyword>
<feature type="domain" description="PX" evidence="6">
    <location>
        <begin position="613"/>
        <end position="733"/>
    </location>
</feature>
<dbReference type="GO" id="GO:0005768">
    <property type="term" value="C:endosome"/>
    <property type="evidence" value="ECO:0007669"/>
    <property type="project" value="UniProtKB-ARBA"/>
</dbReference>
<dbReference type="GO" id="GO:0035091">
    <property type="term" value="F:phosphatidylinositol binding"/>
    <property type="evidence" value="ECO:0007669"/>
    <property type="project" value="InterPro"/>
</dbReference>
<dbReference type="InterPro" id="IPR051366">
    <property type="entry name" value="DEF8"/>
</dbReference>
<dbReference type="Proteomes" id="UP001497516">
    <property type="component" value="Chromosome 2"/>
</dbReference>
<dbReference type="InterPro" id="IPR001683">
    <property type="entry name" value="PX_dom"/>
</dbReference>
<gene>
    <name evidence="7" type="ORF">LTRI10_LOCUS11136</name>
</gene>
<dbReference type="EMBL" id="OZ034815">
    <property type="protein sequence ID" value="CAL1367499.1"/>
    <property type="molecule type" value="Genomic_DNA"/>
</dbReference>
<dbReference type="InterPro" id="IPR036871">
    <property type="entry name" value="PX_dom_sf"/>
</dbReference>
<keyword evidence="3" id="KW-0863">Zinc-finger</keyword>
<proteinExistence type="predicted"/>
<keyword evidence="4" id="KW-0862">Zinc</keyword>
<organism evidence="7 8">
    <name type="scientific">Linum trigynum</name>
    <dbReference type="NCBI Taxonomy" id="586398"/>
    <lineage>
        <taxon>Eukaryota</taxon>
        <taxon>Viridiplantae</taxon>
        <taxon>Streptophyta</taxon>
        <taxon>Embryophyta</taxon>
        <taxon>Tracheophyta</taxon>
        <taxon>Spermatophyta</taxon>
        <taxon>Magnoliopsida</taxon>
        <taxon>eudicotyledons</taxon>
        <taxon>Gunneridae</taxon>
        <taxon>Pentapetalae</taxon>
        <taxon>rosids</taxon>
        <taxon>fabids</taxon>
        <taxon>Malpighiales</taxon>
        <taxon>Linaceae</taxon>
        <taxon>Linum</taxon>
    </lineage>
</organism>
<name>A0AAV2D4X2_9ROSI</name>
<reference evidence="7 8" key="1">
    <citation type="submission" date="2024-04" db="EMBL/GenBank/DDBJ databases">
        <authorList>
            <person name="Fracassetti M."/>
        </authorList>
    </citation>
    <scope>NUCLEOTIDE SEQUENCE [LARGE SCALE GENOMIC DNA]</scope>
</reference>
<feature type="region of interest" description="Disordered" evidence="5">
    <location>
        <begin position="195"/>
        <end position="220"/>
    </location>
</feature>
<dbReference type="InterPro" id="IPR025258">
    <property type="entry name" value="RH_dom"/>
</dbReference>
<evidence type="ECO:0000256" key="2">
    <source>
        <dbReference type="ARBA" id="ARBA00022737"/>
    </source>
</evidence>
<dbReference type="GO" id="GO:0016020">
    <property type="term" value="C:membrane"/>
    <property type="evidence" value="ECO:0007669"/>
    <property type="project" value="UniProtKB-ARBA"/>
</dbReference>
<evidence type="ECO:0000256" key="5">
    <source>
        <dbReference type="SAM" id="MobiDB-lite"/>
    </source>
</evidence>
<evidence type="ECO:0000259" key="6">
    <source>
        <dbReference type="PROSITE" id="PS50195"/>
    </source>
</evidence>
<keyword evidence="8" id="KW-1185">Reference proteome</keyword>
<dbReference type="SMART" id="SM01175">
    <property type="entry name" value="DUF4206"/>
    <property type="match status" value="1"/>
</dbReference>
<keyword evidence="2" id="KW-0677">Repeat</keyword>
<evidence type="ECO:0000313" key="7">
    <source>
        <dbReference type="EMBL" id="CAL1367499.1"/>
    </source>
</evidence>
<evidence type="ECO:0000256" key="3">
    <source>
        <dbReference type="ARBA" id="ARBA00022771"/>
    </source>
</evidence>
<dbReference type="Pfam" id="PF00787">
    <property type="entry name" value="PX"/>
    <property type="match status" value="1"/>
</dbReference>